<dbReference type="Proteomes" id="UP000005510">
    <property type="component" value="Unassembled WGS sequence"/>
</dbReference>
<dbReference type="Gene3D" id="3.30.1370.110">
    <property type="match status" value="1"/>
</dbReference>
<dbReference type="EMBL" id="ABYH01000296">
    <property type="protein sequence ID" value="EEC95903.1"/>
    <property type="molecule type" value="Genomic_DNA"/>
</dbReference>
<organism evidence="2 3">
    <name type="scientific">Parabacteroides johnsonii DSM 18315</name>
    <dbReference type="NCBI Taxonomy" id="537006"/>
    <lineage>
        <taxon>Bacteria</taxon>
        <taxon>Pseudomonadati</taxon>
        <taxon>Bacteroidota</taxon>
        <taxon>Bacteroidia</taxon>
        <taxon>Bacteroidales</taxon>
        <taxon>Tannerellaceae</taxon>
        <taxon>Parabacteroides</taxon>
    </lineage>
</organism>
<gene>
    <name evidence="2" type="ORF">PRABACTJOHN_02702</name>
</gene>
<accession>B7BCD4</accession>
<dbReference type="InterPro" id="IPR002625">
    <property type="entry name" value="Smr_dom"/>
</dbReference>
<dbReference type="InterPro" id="IPR036781">
    <property type="entry name" value="Smr_assoc-like_sf"/>
</dbReference>
<reference evidence="2 3" key="1">
    <citation type="submission" date="2008-10" db="EMBL/GenBank/DDBJ databases">
        <title>Draft genome sequence of Parabacteroides johnsonii (DSM 18315).</title>
        <authorList>
            <person name="Sudarsanam P."/>
            <person name="Ley R."/>
            <person name="Guruge J."/>
            <person name="Turnbaugh P.J."/>
            <person name="Mahowald M."/>
            <person name="Liep D."/>
            <person name="Gordon J."/>
        </authorList>
    </citation>
    <scope>NUCLEOTIDE SEQUENCE [LARGE SCALE GENOMIC DNA]</scope>
    <source>
        <strain evidence="2 3">DSM 18315</strain>
    </source>
</reference>
<dbReference type="PROSITE" id="PS50828">
    <property type="entry name" value="SMR"/>
    <property type="match status" value="1"/>
</dbReference>
<evidence type="ECO:0000313" key="2">
    <source>
        <dbReference type="EMBL" id="EEC95903.1"/>
    </source>
</evidence>
<evidence type="ECO:0000259" key="1">
    <source>
        <dbReference type="PROSITE" id="PS50828"/>
    </source>
</evidence>
<dbReference type="RefSeq" id="WP_008150360.1">
    <property type="nucleotide sequence ID" value="NZ_DS996453.1"/>
</dbReference>
<feature type="domain" description="Smr" evidence="1">
    <location>
        <begin position="182"/>
        <end position="245"/>
    </location>
</feature>
<protein>
    <recommendedName>
        <fullName evidence="1">Smr domain-containing protein</fullName>
    </recommendedName>
</protein>
<dbReference type="Gene3D" id="2.60.40.1600">
    <property type="entry name" value="Smr-associated-like"/>
    <property type="match status" value="1"/>
</dbReference>
<reference evidence="2 3" key="2">
    <citation type="submission" date="2008-10" db="EMBL/GenBank/DDBJ databases">
        <authorList>
            <person name="Fulton L."/>
            <person name="Clifton S."/>
            <person name="Fulton B."/>
            <person name="Xu J."/>
            <person name="Minx P."/>
            <person name="Pepin K.H."/>
            <person name="Johnson M."/>
            <person name="Bhonagiri V."/>
            <person name="Nash W.E."/>
            <person name="Mardis E.R."/>
            <person name="Wilson R.K."/>
        </authorList>
    </citation>
    <scope>NUCLEOTIDE SEQUENCE [LARGE SCALE GENOMIC DNA]</scope>
    <source>
        <strain evidence="2 3">DSM 18315</strain>
    </source>
</reference>
<feature type="non-terminal residue" evidence="2">
    <location>
        <position position="1"/>
    </location>
</feature>
<dbReference type="STRING" id="537006.PRABACTJOHN_02702"/>
<dbReference type="AlphaFoldDB" id="B7BCD4"/>
<proteinExistence type="predicted"/>
<dbReference type="InterPro" id="IPR018598">
    <property type="entry name" value="DUF2027"/>
</dbReference>
<dbReference type="HOGENOM" id="CLU_1131122_0_0_10"/>
<name>B7BCD4_9BACT</name>
<comment type="caution">
    <text evidence="2">The sequence shown here is derived from an EMBL/GenBank/DDBJ whole genome shotgun (WGS) entry which is preliminary data.</text>
</comment>
<dbReference type="InterPro" id="IPR036063">
    <property type="entry name" value="Smr_dom_sf"/>
</dbReference>
<evidence type="ECO:0000313" key="3">
    <source>
        <dbReference type="Proteomes" id="UP000005510"/>
    </source>
</evidence>
<dbReference type="Pfam" id="PF09640">
    <property type="entry name" value="DUF2027"/>
    <property type="match status" value="1"/>
</dbReference>
<sequence length="245" mass="28678">GSGYETYFINDSNYYLFFNYMNRQNNSWISRYNGIVEPNTQIFLEEFGKEELNDLERICVQLIAFKKDKPYSLKNAISVELHLDTVKFYKQHCFMENDFFDEDAMVYPIVRQDIPEKELLISAAELQEAMQQKVREDRRAPQTIVKKKATDSAILEVDLHITELLDNTNGLSNADMLNYQLEKFHEVLSKYAANKGQKIVFIHGKGDGVLRKAIEKELKTKYKQHYYQDASFREYGFGATMVTIK</sequence>
<dbReference type="Pfam" id="PF01713">
    <property type="entry name" value="Smr"/>
    <property type="match status" value="1"/>
</dbReference>
<dbReference type="SUPFAM" id="SSF158949">
    <property type="entry name" value="Smr-associated domain-like"/>
    <property type="match status" value="1"/>
</dbReference>